<dbReference type="InterPro" id="IPR016181">
    <property type="entry name" value="Acyl_CoA_acyltransferase"/>
</dbReference>
<dbReference type="CDD" id="cd04301">
    <property type="entry name" value="NAT_SF"/>
    <property type="match status" value="2"/>
</dbReference>
<sequence>MALEITQCETDADYEDWRRVRIAVIPYERTQSLAELRRGDKPERLMLLAREDGVVVGHGLAQPSDTSGGGSVIPRVLEDHRRRGVGTALLERLTQHVVDLGLPILRAGADDEGSLAFGQRFGFAEVNREVEQTYRITGPVTVTPVPDGVEVVTEQERPGLWAAAYERFGLEALQGFAVDTPLDVSPERWARDWLADPQFLAVHEGEVVGCAGLDRDADSPTRAENGLTAVRRDWRGRGLAVHLKLRTLAWAADHGIDEVYTWTQDGNAAMRALNTRLGYTTTRTGIQLAKPVSTD</sequence>
<dbReference type="InterPro" id="IPR000182">
    <property type="entry name" value="GNAT_dom"/>
</dbReference>
<gene>
    <name evidence="2" type="ORF">L2K70_16395</name>
</gene>
<dbReference type="PROSITE" id="PS51186">
    <property type="entry name" value="GNAT"/>
    <property type="match status" value="2"/>
</dbReference>
<proteinExistence type="predicted"/>
<dbReference type="Gene3D" id="3.40.630.30">
    <property type="match status" value="1"/>
</dbReference>
<evidence type="ECO:0000313" key="2">
    <source>
        <dbReference type="EMBL" id="MCF6379193.1"/>
    </source>
</evidence>
<evidence type="ECO:0000313" key="3">
    <source>
        <dbReference type="Proteomes" id="UP001201161"/>
    </source>
</evidence>
<keyword evidence="3" id="KW-1185">Reference proteome</keyword>
<feature type="domain" description="N-acetyltransferase" evidence="1">
    <location>
        <begin position="3"/>
        <end position="146"/>
    </location>
</feature>
<accession>A0ABS9HGF4</accession>
<dbReference type="Pfam" id="PF00583">
    <property type="entry name" value="Acetyltransf_1"/>
    <property type="match status" value="2"/>
</dbReference>
<organism evidence="2 3">
    <name type="scientific">Nocardioides potassii</name>
    <dbReference type="NCBI Taxonomy" id="2911371"/>
    <lineage>
        <taxon>Bacteria</taxon>
        <taxon>Bacillati</taxon>
        <taxon>Actinomycetota</taxon>
        <taxon>Actinomycetes</taxon>
        <taxon>Propionibacteriales</taxon>
        <taxon>Nocardioidaceae</taxon>
        <taxon>Nocardioides</taxon>
    </lineage>
</organism>
<reference evidence="2 3" key="1">
    <citation type="submission" date="2022-01" db="EMBL/GenBank/DDBJ databases">
        <title>Nocardioides sp. nov., an actinomycete isolated from mining soil.</title>
        <authorList>
            <person name="Liu L."/>
        </authorList>
    </citation>
    <scope>NUCLEOTIDE SEQUENCE [LARGE SCALE GENOMIC DNA]</scope>
    <source>
        <strain evidence="2 3">KLBMP 9356</strain>
    </source>
</reference>
<feature type="domain" description="N-acetyltransferase" evidence="1">
    <location>
        <begin position="147"/>
        <end position="295"/>
    </location>
</feature>
<protein>
    <submittedName>
        <fullName evidence="2">GNAT family N-acetyltransferase</fullName>
    </submittedName>
</protein>
<comment type="caution">
    <text evidence="2">The sequence shown here is derived from an EMBL/GenBank/DDBJ whole genome shotgun (WGS) entry which is preliminary data.</text>
</comment>
<dbReference type="EMBL" id="JAKJHZ010000010">
    <property type="protein sequence ID" value="MCF6379193.1"/>
    <property type="molecule type" value="Genomic_DNA"/>
</dbReference>
<dbReference type="RefSeq" id="WP_236403639.1">
    <property type="nucleotide sequence ID" value="NZ_JAKJHZ010000010.1"/>
</dbReference>
<dbReference type="PANTHER" id="PTHR43072">
    <property type="entry name" value="N-ACETYLTRANSFERASE"/>
    <property type="match status" value="1"/>
</dbReference>
<dbReference type="Proteomes" id="UP001201161">
    <property type="component" value="Unassembled WGS sequence"/>
</dbReference>
<name>A0ABS9HGF4_9ACTN</name>
<dbReference type="PANTHER" id="PTHR43072:SF60">
    <property type="entry name" value="L-2,4-DIAMINOBUTYRIC ACID ACETYLTRANSFERASE"/>
    <property type="match status" value="1"/>
</dbReference>
<evidence type="ECO:0000259" key="1">
    <source>
        <dbReference type="PROSITE" id="PS51186"/>
    </source>
</evidence>
<dbReference type="SUPFAM" id="SSF55729">
    <property type="entry name" value="Acyl-CoA N-acyltransferases (Nat)"/>
    <property type="match status" value="2"/>
</dbReference>